<dbReference type="Gene3D" id="2.170.270.10">
    <property type="entry name" value="SET domain"/>
    <property type="match status" value="1"/>
</dbReference>
<evidence type="ECO:0000313" key="3">
    <source>
        <dbReference type="Proteomes" id="UP000799436"/>
    </source>
</evidence>
<dbReference type="OrthoDB" id="3180714at2759"/>
<dbReference type="InterPro" id="IPR001214">
    <property type="entry name" value="SET_dom"/>
</dbReference>
<sequence length="176" mass="19607">MPAENGIPDNAISLQRFAPLYLISNTPRGRGVFAGAAIPSRTIIDTCPVLILDPKENTDHIEKTSLFHYTYNWPIIARSPDQPYKIVGKTQAVIFGLGSMFNHSKLHQNVGWTRDLQNDMVIYRALRDIEAGEELSISYGTSDHLTFIDADAPSKEETDEDMAKEAEQILSSISLD</sequence>
<dbReference type="SMART" id="SM00317">
    <property type="entry name" value="SET"/>
    <property type="match status" value="1"/>
</dbReference>
<accession>A0A6G1KYG5</accession>
<organism evidence="2 3">
    <name type="scientific">Teratosphaeria nubilosa</name>
    <dbReference type="NCBI Taxonomy" id="161662"/>
    <lineage>
        <taxon>Eukaryota</taxon>
        <taxon>Fungi</taxon>
        <taxon>Dikarya</taxon>
        <taxon>Ascomycota</taxon>
        <taxon>Pezizomycotina</taxon>
        <taxon>Dothideomycetes</taxon>
        <taxon>Dothideomycetidae</taxon>
        <taxon>Mycosphaerellales</taxon>
        <taxon>Teratosphaeriaceae</taxon>
        <taxon>Teratosphaeria</taxon>
    </lineage>
</organism>
<evidence type="ECO:0000259" key="1">
    <source>
        <dbReference type="PROSITE" id="PS50280"/>
    </source>
</evidence>
<dbReference type="Proteomes" id="UP000799436">
    <property type="component" value="Unassembled WGS sequence"/>
</dbReference>
<keyword evidence="3" id="KW-1185">Reference proteome</keyword>
<name>A0A6G1KYG5_9PEZI</name>
<dbReference type="CDD" id="cd10540">
    <property type="entry name" value="SET_SpSet7-like"/>
    <property type="match status" value="1"/>
</dbReference>
<gene>
    <name evidence="2" type="ORF">EJ03DRAFT_299604</name>
</gene>
<dbReference type="Pfam" id="PF00856">
    <property type="entry name" value="SET"/>
    <property type="match status" value="1"/>
</dbReference>
<dbReference type="SUPFAM" id="SSF82199">
    <property type="entry name" value="SET domain"/>
    <property type="match status" value="1"/>
</dbReference>
<proteinExistence type="predicted"/>
<dbReference type="AlphaFoldDB" id="A0A6G1KYG5"/>
<dbReference type="EMBL" id="ML995885">
    <property type="protein sequence ID" value="KAF2765713.1"/>
    <property type="molecule type" value="Genomic_DNA"/>
</dbReference>
<dbReference type="PROSITE" id="PS50280">
    <property type="entry name" value="SET"/>
    <property type="match status" value="1"/>
</dbReference>
<feature type="domain" description="SET" evidence="1">
    <location>
        <begin position="18"/>
        <end position="140"/>
    </location>
</feature>
<evidence type="ECO:0000313" key="2">
    <source>
        <dbReference type="EMBL" id="KAF2765713.1"/>
    </source>
</evidence>
<reference evidence="2" key="1">
    <citation type="journal article" date="2020" name="Stud. Mycol.">
        <title>101 Dothideomycetes genomes: a test case for predicting lifestyles and emergence of pathogens.</title>
        <authorList>
            <person name="Haridas S."/>
            <person name="Albert R."/>
            <person name="Binder M."/>
            <person name="Bloem J."/>
            <person name="Labutti K."/>
            <person name="Salamov A."/>
            <person name="Andreopoulos B."/>
            <person name="Baker S."/>
            <person name="Barry K."/>
            <person name="Bills G."/>
            <person name="Bluhm B."/>
            <person name="Cannon C."/>
            <person name="Castanera R."/>
            <person name="Culley D."/>
            <person name="Daum C."/>
            <person name="Ezra D."/>
            <person name="Gonzalez J."/>
            <person name="Henrissat B."/>
            <person name="Kuo A."/>
            <person name="Liang C."/>
            <person name="Lipzen A."/>
            <person name="Lutzoni F."/>
            <person name="Magnuson J."/>
            <person name="Mondo S."/>
            <person name="Nolan M."/>
            <person name="Ohm R."/>
            <person name="Pangilinan J."/>
            <person name="Park H.-J."/>
            <person name="Ramirez L."/>
            <person name="Alfaro M."/>
            <person name="Sun H."/>
            <person name="Tritt A."/>
            <person name="Yoshinaga Y."/>
            <person name="Zwiers L.-H."/>
            <person name="Turgeon B."/>
            <person name="Goodwin S."/>
            <person name="Spatafora J."/>
            <person name="Crous P."/>
            <person name="Grigoriev I."/>
        </authorList>
    </citation>
    <scope>NUCLEOTIDE SEQUENCE</scope>
    <source>
        <strain evidence="2">CBS 116005</strain>
    </source>
</reference>
<dbReference type="InterPro" id="IPR046341">
    <property type="entry name" value="SET_dom_sf"/>
</dbReference>
<protein>
    <submittedName>
        <fullName evidence="2">SET domain-containing protein</fullName>
    </submittedName>
</protein>